<protein>
    <recommendedName>
        <fullName evidence="1">Transcription regulator BetR N-terminal domain-containing protein</fullName>
    </recommendedName>
</protein>
<dbReference type="HOGENOM" id="CLU_075008_0_0_10"/>
<proteinExistence type="predicted"/>
<accession>A0A0F5JHV1</accession>
<name>A0A0F5JHV1_9BACT</name>
<reference evidence="2 3" key="1">
    <citation type="submission" date="2013-04" db="EMBL/GenBank/DDBJ databases">
        <title>The Genome Sequence of Parabacteroides gordonii DSM 23371.</title>
        <authorList>
            <consortium name="The Broad Institute Genomics Platform"/>
            <person name="Earl A."/>
            <person name="Ward D."/>
            <person name="Feldgarden M."/>
            <person name="Gevers D."/>
            <person name="Martens E."/>
            <person name="Sakamoto M."/>
            <person name="Benno Y."/>
            <person name="Suzuki N."/>
            <person name="Matsunaga N."/>
            <person name="Koshihara K."/>
            <person name="Seki M."/>
            <person name="Komiya H."/>
            <person name="Walker B."/>
            <person name="Young S."/>
            <person name="Zeng Q."/>
            <person name="Gargeya S."/>
            <person name="Fitzgerald M."/>
            <person name="Haas B."/>
            <person name="Abouelleil A."/>
            <person name="Allen A.W."/>
            <person name="Alvarado L."/>
            <person name="Arachchi H.M."/>
            <person name="Berlin A.M."/>
            <person name="Chapman S.B."/>
            <person name="Gainer-Dewar J."/>
            <person name="Goldberg J."/>
            <person name="Griggs A."/>
            <person name="Gujja S."/>
            <person name="Hansen M."/>
            <person name="Howarth C."/>
            <person name="Imamovic A."/>
            <person name="Ireland A."/>
            <person name="Larimer J."/>
            <person name="McCowan C."/>
            <person name="Murphy C."/>
            <person name="Pearson M."/>
            <person name="Poon T.W."/>
            <person name="Priest M."/>
            <person name="Roberts A."/>
            <person name="Saif S."/>
            <person name="Shea T."/>
            <person name="Sisk P."/>
            <person name="Sykes S."/>
            <person name="Wortman J."/>
            <person name="Nusbaum C."/>
            <person name="Birren B."/>
        </authorList>
    </citation>
    <scope>NUCLEOTIDE SEQUENCE [LARGE SCALE GENOMIC DNA]</scope>
    <source>
        <strain evidence="2 3">MS-1</strain>
    </source>
</reference>
<dbReference type="Pfam" id="PF08667">
    <property type="entry name" value="BetR"/>
    <property type="match status" value="1"/>
</dbReference>
<evidence type="ECO:0000313" key="2">
    <source>
        <dbReference type="EMBL" id="KKB57391.1"/>
    </source>
</evidence>
<dbReference type="Proteomes" id="UP000033035">
    <property type="component" value="Unassembled WGS sequence"/>
</dbReference>
<evidence type="ECO:0000259" key="1">
    <source>
        <dbReference type="Pfam" id="PF08667"/>
    </source>
</evidence>
<feature type="domain" description="Transcription regulator BetR N-terminal" evidence="1">
    <location>
        <begin position="22"/>
        <end position="80"/>
    </location>
</feature>
<dbReference type="STRING" id="1203610.HMPREF1536_02113"/>
<keyword evidence="3" id="KW-1185">Reference proteome</keyword>
<dbReference type="PATRIC" id="fig|1203610.3.peg.2170"/>
<evidence type="ECO:0000313" key="3">
    <source>
        <dbReference type="Proteomes" id="UP000033035"/>
    </source>
</evidence>
<sequence length="324" mass="38419">MKDFNMKNDVLYENLVMAIREKYPERGKLTNMLADLLMIEKEAVYRRLRGDVPFTIFEIAAIANKLDISLDHIIGCSLKKSRPFQMKMVNFLHPREEDYRMLEHFLDGLRYLRDDPNSEVGDALNILPQSIVLGYRNIYRFYLFKWMYQCGDPVPVKYSEITPPDRLLMINHEIVMEVRQAANAYHIIDNMTFRYLVNDIKYFASIYLITDEEIELLKRELHKFLDDMEVLAARGCWEEGKNVHFFVSSINFETSYSYVETRNSHVTMLKSFTLNDATSCDEEIFQRMKKWLQSLIRTSTLISKSGEKDRIMFFEQQRKIVDTL</sequence>
<dbReference type="RefSeq" id="WP_225607952.1">
    <property type="nucleotide sequence ID" value="NZ_KE386765.1"/>
</dbReference>
<dbReference type="InterPro" id="IPR013975">
    <property type="entry name" value="Tscrpt_reg_BetR_N"/>
</dbReference>
<dbReference type="AlphaFoldDB" id="A0A0F5JHV1"/>
<dbReference type="EMBL" id="AQHW01000013">
    <property type="protein sequence ID" value="KKB57391.1"/>
    <property type="molecule type" value="Genomic_DNA"/>
</dbReference>
<organism evidence="2 3">
    <name type="scientific">Parabacteroides gordonii MS-1 = DSM 23371</name>
    <dbReference type="NCBI Taxonomy" id="1203610"/>
    <lineage>
        <taxon>Bacteria</taxon>
        <taxon>Pseudomonadati</taxon>
        <taxon>Bacteroidota</taxon>
        <taxon>Bacteroidia</taxon>
        <taxon>Bacteroidales</taxon>
        <taxon>Tannerellaceae</taxon>
        <taxon>Parabacteroides</taxon>
    </lineage>
</organism>
<comment type="caution">
    <text evidence="2">The sequence shown here is derived from an EMBL/GenBank/DDBJ whole genome shotgun (WGS) entry which is preliminary data.</text>
</comment>
<gene>
    <name evidence="2" type="ORF">HMPREF1536_02113</name>
</gene>